<evidence type="ECO:0000313" key="1">
    <source>
        <dbReference type="EnsemblMetazoa" id="XP_012058663.1"/>
    </source>
</evidence>
<reference evidence="1" key="2">
    <citation type="submission" date="2016-04" db="UniProtKB">
        <authorList>
            <consortium name="EnsemblMetazoa"/>
        </authorList>
    </citation>
    <scope>IDENTIFICATION</scope>
</reference>
<name>A0A158NMA5_ATTCE</name>
<dbReference type="Proteomes" id="UP000005205">
    <property type="component" value="Unassembled WGS sequence"/>
</dbReference>
<sequence>MYRFSRQLYQAFILSNSSDVVEKFKKLSEEDFKKHNKLKPTKDTKIIFSCRAGRYENTNVFKNGRDTNSTTISFRITRNL</sequence>
<dbReference type="KEGG" id="acep:105621830"/>
<accession>A0A158NMA5</accession>
<proteinExistence type="predicted"/>
<evidence type="ECO:0000313" key="2">
    <source>
        <dbReference type="Proteomes" id="UP000005205"/>
    </source>
</evidence>
<protein>
    <submittedName>
        <fullName evidence="1">Uncharacterized protein</fullName>
    </submittedName>
</protein>
<organism evidence="1 2">
    <name type="scientific">Atta cephalotes</name>
    <name type="common">Leafcutter ant</name>
    <dbReference type="NCBI Taxonomy" id="12957"/>
    <lineage>
        <taxon>Eukaryota</taxon>
        <taxon>Metazoa</taxon>
        <taxon>Ecdysozoa</taxon>
        <taxon>Arthropoda</taxon>
        <taxon>Hexapoda</taxon>
        <taxon>Insecta</taxon>
        <taxon>Pterygota</taxon>
        <taxon>Neoptera</taxon>
        <taxon>Endopterygota</taxon>
        <taxon>Hymenoptera</taxon>
        <taxon>Apocrita</taxon>
        <taxon>Aculeata</taxon>
        <taxon>Formicoidea</taxon>
        <taxon>Formicidae</taxon>
        <taxon>Myrmicinae</taxon>
        <taxon>Atta</taxon>
    </lineage>
</organism>
<dbReference type="EnsemblMetazoa" id="XM_012203273.1">
    <property type="protein sequence ID" value="XP_012058663.1"/>
    <property type="gene ID" value="LOC105621830"/>
</dbReference>
<dbReference type="AlphaFoldDB" id="A0A158NMA5"/>
<gene>
    <name evidence="1" type="primary">105621830</name>
</gene>
<keyword evidence="2" id="KW-1185">Reference proteome</keyword>
<dbReference type="OrthoDB" id="566238at2759"/>
<reference evidence="2" key="1">
    <citation type="journal article" date="2011" name="PLoS Genet.">
        <title>The genome sequence of the leaf-cutter ant Atta cephalotes reveals insights into its obligate symbiotic lifestyle.</title>
        <authorList>
            <person name="Suen G."/>
            <person name="Teiling C."/>
            <person name="Li L."/>
            <person name="Holt C."/>
            <person name="Abouheif E."/>
            <person name="Bornberg-Bauer E."/>
            <person name="Bouffard P."/>
            <person name="Caldera E.J."/>
            <person name="Cash E."/>
            <person name="Cavanaugh A."/>
            <person name="Denas O."/>
            <person name="Elhaik E."/>
            <person name="Fave M.J."/>
            <person name="Gadau J."/>
            <person name="Gibson J.D."/>
            <person name="Graur D."/>
            <person name="Grubbs K.J."/>
            <person name="Hagen D.E."/>
            <person name="Harkins T.T."/>
            <person name="Helmkampf M."/>
            <person name="Hu H."/>
            <person name="Johnson B.R."/>
            <person name="Kim J."/>
            <person name="Marsh S.E."/>
            <person name="Moeller J.A."/>
            <person name="Munoz-Torres M.C."/>
            <person name="Murphy M.C."/>
            <person name="Naughton M.C."/>
            <person name="Nigam S."/>
            <person name="Overson R."/>
            <person name="Rajakumar R."/>
            <person name="Reese J.T."/>
            <person name="Scott J.J."/>
            <person name="Smith C.R."/>
            <person name="Tao S."/>
            <person name="Tsutsui N.D."/>
            <person name="Viljakainen L."/>
            <person name="Wissler L."/>
            <person name="Yandell M.D."/>
            <person name="Zimmer F."/>
            <person name="Taylor J."/>
            <person name="Slater S.C."/>
            <person name="Clifton S.W."/>
            <person name="Warren W.C."/>
            <person name="Elsik C.G."/>
            <person name="Smith C.D."/>
            <person name="Weinstock G.M."/>
            <person name="Gerardo N.M."/>
            <person name="Currie C.R."/>
        </authorList>
    </citation>
    <scope>NUCLEOTIDE SEQUENCE [LARGE SCALE GENOMIC DNA]</scope>
</reference>
<dbReference type="InParanoid" id="A0A158NMA5"/>
<dbReference type="EMBL" id="ADTU01020244">
    <property type="status" value="NOT_ANNOTATED_CDS"/>
    <property type="molecule type" value="Genomic_DNA"/>
</dbReference>